<evidence type="ECO:0000313" key="3">
    <source>
        <dbReference type="Proteomes" id="UP000815325"/>
    </source>
</evidence>
<proteinExistence type="predicted"/>
<gene>
    <name evidence="2" type="ORF">DUNSADRAFT_18372</name>
</gene>
<accession>A0ABQ7G061</accession>
<evidence type="ECO:0000256" key="1">
    <source>
        <dbReference type="SAM" id="MobiDB-lite"/>
    </source>
</evidence>
<reference evidence="2" key="1">
    <citation type="submission" date="2017-08" db="EMBL/GenBank/DDBJ databases">
        <authorList>
            <person name="Polle J.E."/>
            <person name="Barry K."/>
            <person name="Cushman J."/>
            <person name="Schmutz J."/>
            <person name="Tran D."/>
            <person name="Hathwaick L.T."/>
            <person name="Yim W.C."/>
            <person name="Jenkins J."/>
            <person name="Mckie-Krisberg Z.M."/>
            <person name="Prochnik S."/>
            <person name="Lindquist E."/>
            <person name="Dockter R.B."/>
            <person name="Adam C."/>
            <person name="Molina H."/>
            <person name="Bunkerborg J."/>
            <person name="Jin E."/>
            <person name="Buchheim M."/>
            <person name="Magnuson J."/>
        </authorList>
    </citation>
    <scope>NUCLEOTIDE SEQUENCE</scope>
    <source>
        <strain evidence="2">CCAP 19/18</strain>
    </source>
</reference>
<feature type="non-terminal residue" evidence="2">
    <location>
        <position position="1"/>
    </location>
</feature>
<evidence type="ECO:0000313" key="2">
    <source>
        <dbReference type="EMBL" id="KAF5827998.1"/>
    </source>
</evidence>
<protein>
    <submittedName>
        <fullName evidence="2">Uncharacterized protein</fullName>
    </submittedName>
</protein>
<dbReference type="Proteomes" id="UP000815325">
    <property type="component" value="Unassembled WGS sequence"/>
</dbReference>
<feature type="compositionally biased region" description="Pro residues" evidence="1">
    <location>
        <begin position="345"/>
        <end position="377"/>
    </location>
</feature>
<sequence>QLDMKSYQRHFYDASKTPASPASMSMTDQLLCLPLEEIITEDFVWRDVFEVPYMLPKCGFDTSSCSNGPNFYSTDVCDFDENRCVAGSPDVTASEFCNNYFDCSSPPDLGAHAYTIKKSFNTNPDLDWKSSFNPALAFRSNFQRFCRFSPPMEFNAAQWGGRENADLSDFPGRRFLPDTLRKISITRGRDGDLMQPYTGGPAISGPLPSEWSLFSNLEYLNLSDAMGQGSLVGGIPMSWYLGDHKLTKLKLIDVRGHPNFCRDWHRHNLWRAWYANHSAEHGNDRNKLLFDYFGDKLFKWTDDNGNSGRTEVLSDGKCCYGYDTALVANTSAADPHGLYNLCDVQPPPPAPPPTPPSPVPPPQNPSPPFSPPLPPRK</sequence>
<keyword evidence="3" id="KW-1185">Reference proteome</keyword>
<name>A0ABQ7G061_DUNSA</name>
<dbReference type="EMBL" id="MU070380">
    <property type="protein sequence ID" value="KAF5827998.1"/>
    <property type="molecule type" value="Genomic_DNA"/>
</dbReference>
<organism evidence="2 3">
    <name type="scientific">Dunaliella salina</name>
    <name type="common">Green alga</name>
    <name type="synonym">Protococcus salinus</name>
    <dbReference type="NCBI Taxonomy" id="3046"/>
    <lineage>
        <taxon>Eukaryota</taxon>
        <taxon>Viridiplantae</taxon>
        <taxon>Chlorophyta</taxon>
        <taxon>core chlorophytes</taxon>
        <taxon>Chlorophyceae</taxon>
        <taxon>CS clade</taxon>
        <taxon>Chlamydomonadales</taxon>
        <taxon>Dunaliellaceae</taxon>
        <taxon>Dunaliella</taxon>
    </lineage>
</organism>
<comment type="caution">
    <text evidence="2">The sequence shown here is derived from an EMBL/GenBank/DDBJ whole genome shotgun (WGS) entry which is preliminary data.</text>
</comment>
<feature type="region of interest" description="Disordered" evidence="1">
    <location>
        <begin position="340"/>
        <end position="377"/>
    </location>
</feature>